<protein>
    <submittedName>
        <fullName evidence="1">Uncharacterized protein</fullName>
    </submittedName>
</protein>
<proteinExistence type="predicted"/>
<gene>
    <name evidence="1" type="ORF">SAMN05421741_109150</name>
</gene>
<dbReference type="Proteomes" id="UP000199036">
    <property type="component" value="Unassembled WGS sequence"/>
</dbReference>
<dbReference type="STRING" id="913024.SAMN05421741_109150"/>
<dbReference type="EMBL" id="FOVI01000009">
    <property type="protein sequence ID" value="SFN72284.1"/>
    <property type="molecule type" value="Genomic_DNA"/>
</dbReference>
<name>A0A1I5BC38_9FLAO</name>
<evidence type="ECO:0000313" key="1">
    <source>
        <dbReference type="EMBL" id="SFN72284.1"/>
    </source>
</evidence>
<reference evidence="2" key="1">
    <citation type="submission" date="2016-10" db="EMBL/GenBank/DDBJ databases">
        <authorList>
            <person name="Varghese N."/>
            <person name="Submissions S."/>
        </authorList>
    </citation>
    <scope>NUCLEOTIDE SEQUENCE [LARGE SCALE GENOMIC DNA]</scope>
    <source>
        <strain evidence="2">DS-12</strain>
    </source>
</reference>
<sequence length="191" mass="22984">MVKLISRDLALVKYRNFPLLAYDKTLDEDIFYCSDYIGSYWIKLTEENNTVLIDELLKLLSFLEYKELLFLGQIDKPWISKPMSKRFSSVIYNKAIRFFKNNGIWTKFNGAVKVEQKDFKEFLTHFFTLTRFEGYFWDHYFSDERQNILFSIHYSGEIQVITLNEEINKSFLSFVKNTEFIDSFRKDTDRL</sequence>
<accession>A0A1I5BC38</accession>
<organism evidence="1 2">
    <name type="scientific">Paenimyroides ummariense</name>
    <dbReference type="NCBI Taxonomy" id="913024"/>
    <lineage>
        <taxon>Bacteria</taxon>
        <taxon>Pseudomonadati</taxon>
        <taxon>Bacteroidota</taxon>
        <taxon>Flavobacteriia</taxon>
        <taxon>Flavobacteriales</taxon>
        <taxon>Flavobacteriaceae</taxon>
        <taxon>Paenimyroides</taxon>
    </lineage>
</organism>
<dbReference type="AlphaFoldDB" id="A0A1I5BC38"/>
<keyword evidence="2" id="KW-1185">Reference proteome</keyword>
<evidence type="ECO:0000313" key="2">
    <source>
        <dbReference type="Proteomes" id="UP000199036"/>
    </source>
</evidence>